<dbReference type="Pfam" id="PF01370">
    <property type="entry name" value="Epimerase"/>
    <property type="match status" value="1"/>
</dbReference>
<dbReference type="STRING" id="644282.Deba_0419"/>
<dbReference type="Gene3D" id="3.40.50.720">
    <property type="entry name" value="NAD(P)-binding Rossmann-like Domain"/>
    <property type="match status" value="1"/>
</dbReference>
<dbReference type="InterPro" id="IPR050177">
    <property type="entry name" value="Lipid_A_modif_metabolic_enz"/>
</dbReference>
<proteinExistence type="predicted"/>
<dbReference type="HOGENOM" id="CLU_007383_4_0_7"/>
<dbReference type="AlphaFoldDB" id="E1QE07"/>
<dbReference type="InterPro" id="IPR036291">
    <property type="entry name" value="NAD(P)-bd_dom_sf"/>
</dbReference>
<dbReference type="SUPFAM" id="SSF51735">
    <property type="entry name" value="NAD(P)-binding Rossmann-fold domains"/>
    <property type="match status" value="1"/>
</dbReference>
<gene>
    <name evidence="2" type="ordered locus">Deba_0419</name>
</gene>
<name>E1QE07_DESB2</name>
<dbReference type="eggNOG" id="COG0451">
    <property type="taxonomic scope" value="Bacteria"/>
</dbReference>
<reference evidence="2 3" key="1">
    <citation type="journal article" date="2010" name="Stand. Genomic Sci.">
        <title>Complete genome sequence of Desulfarculus baarsii type strain (2st14).</title>
        <authorList>
            <person name="Sun H."/>
            <person name="Spring S."/>
            <person name="Lapidus A."/>
            <person name="Davenport K."/>
            <person name="Del Rio T.G."/>
            <person name="Tice H."/>
            <person name="Nolan M."/>
            <person name="Copeland A."/>
            <person name="Cheng J.F."/>
            <person name="Lucas S."/>
            <person name="Tapia R."/>
            <person name="Goodwin L."/>
            <person name="Pitluck S."/>
            <person name="Ivanova N."/>
            <person name="Pagani I."/>
            <person name="Mavromatis K."/>
            <person name="Ovchinnikova G."/>
            <person name="Pati A."/>
            <person name="Chen A."/>
            <person name="Palaniappan K."/>
            <person name="Hauser L."/>
            <person name="Chang Y.J."/>
            <person name="Jeffries C.D."/>
            <person name="Detter J.C."/>
            <person name="Han C."/>
            <person name="Rohde M."/>
            <person name="Brambilla E."/>
            <person name="Goker M."/>
            <person name="Woyke T."/>
            <person name="Bristow J."/>
            <person name="Eisen J.A."/>
            <person name="Markowitz V."/>
            <person name="Hugenholtz P."/>
            <person name="Kyrpides N.C."/>
            <person name="Klenk H.P."/>
            <person name="Land M."/>
        </authorList>
    </citation>
    <scope>NUCLEOTIDE SEQUENCE [LARGE SCALE GENOMIC DNA]</scope>
    <source>
        <strain evidence="3">ATCC 33931 / DSM 2075 / LMG 7858 / VKM B-1802 / 2st14</strain>
    </source>
</reference>
<dbReference type="RefSeq" id="WP_013257249.1">
    <property type="nucleotide sequence ID" value="NC_014365.1"/>
</dbReference>
<dbReference type="PANTHER" id="PTHR43245:SF13">
    <property type="entry name" value="UDP-D-APIOSE_UDP-D-XYLOSE SYNTHASE 2"/>
    <property type="match status" value="1"/>
</dbReference>
<feature type="domain" description="NAD-dependent epimerase/dehydratase" evidence="1">
    <location>
        <begin position="4"/>
        <end position="243"/>
    </location>
</feature>
<accession>E1QE07</accession>
<evidence type="ECO:0000259" key="1">
    <source>
        <dbReference type="Pfam" id="PF01370"/>
    </source>
</evidence>
<organism evidence="2 3">
    <name type="scientific">Desulfarculus baarsii (strain ATCC 33931 / DSM 2075 / LMG 7858 / VKM B-1802 / 2st14)</name>
    <dbReference type="NCBI Taxonomy" id="644282"/>
    <lineage>
        <taxon>Bacteria</taxon>
        <taxon>Pseudomonadati</taxon>
        <taxon>Thermodesulfobacteriota</taxon>
        <taxon>Desulfarculia</taxon>
        <taxon>Desulfarculales</taxon>
        <taxon>Desulfarculaceae</taxon>
        <taxon>Desulfarculus</taxon>
    </lineage>
</organism>
<sequence>MKRILVTGGAGSIGSFVCEYLIDRGHEVIALDNGSSRKVEHLFETGRFKFVQDSIMNKDVLERQVQRSDIVIHLAAIADPKRYVTEPLNVLNINVKGSIQLLELCAAKGAKVIFASTSEVPGRNTQVPFNEEADRVLGPPSINRWCYSTGKALIEHFLYAYRQQENLPFVIMRFFNVYGPRCDDLGQGRVIPIFMEKLLGGQPLTIHGDGKQTRCFTFIEDACQAVVELALNPAAEGLCFNVGNDRETSILELAQTLIKVGQFESDIVFKPHVEVFGKSYEDIPRRIPDVRRIKSVINWEASTSLEDGLRKTIDFYRDWAKQ</sequence>
<dbReference type="EMBL" id="CP002085">
    <property type="protein sequence ID" value="ADK83793.1"/>
    <property type="molecule type" value="Genomic_DNA"/>
</dbReference>
<evidence type="ECO:0000313" key="2">
    <source>
        <dbReference type="EMBL" id="ADK83793.1"/>
    </source>
</evidence>
<evidence type="ECO:0000313" key="3">
    <source>
        <dbReference type="Proteomes" id="UP000009047"/>
    </source>
</evidence>
<dbReference type="PANTHER" id="PTHR43245">
    <property type="entry name" value="BIFUNCTIONAL POLYMYXIN RESISTANCE PROTEIN ARNA"/>
    <property type="match status" value="1"/>
</dbReference>
<keyword evidence="3" id="KW-1185">Reference proteome</keyword>
<dbReference type="InterPro" id="IPR001509">
    <property type="entry name" value="Epimerase_deHydtase"/>
</dbReference>
<dbReference type="Proteomes" id="UP000009047">
    <property type="component" value="Chromosome"/>
</dbReference>
<dbReference type="KEGG" id="dbr:Deba_0419"/>
<protein>
    <submittedName>
        <fullName evidence="2">NAD-dependent epimerase/dehydratase</fullName>
    </submittedName>
</protein>